<dbReference type="SUPFAM" id="SSF81301">
    <property type="entry name" value="Nucleotidyltransferase"/>
    <property type="match status" value="1"/>
</dbReference>
<evidence type="ECO:0000313" key="2">
    <source>
        <dbReference type="Proteomes" id="UP001281447"/>
    </source>
</evidence>
<dbReference type="InterPro" id="IPR007344">
    <property type="entry name" value="GrpB/CoaE"/>
</dbReference>
<dbReference type="RefSeq" id="WP_390352165.1">
    <property type="nucleotide sequence ID" value="NZ_JBHUIZ010000003.1"/>
</dbReference>
<dbReference type="Proteomes" id="UP001281447">
    <property type="component" value="Unassembled WGS sequence"/>
</dbReference>
<dbReference type="EMBL" id="JAWDIP010000004">
    <property type="protein sequence ID" value="MDY0395845.1"/>
    <property type="molecule type" value="Genomic_DNA"/>
</dbReference>
<evidence type="ECO:0000313" key="1">
    <source>
        <dbReference type="EMBL" id="MDY0395845.1"/>
    </source>
</evidence>
<gene>
    <name evidence="1" type="ORF">RWE15_17460</name>
</gene>
<proteinExistence type="predicted"/>
<organism evidence="1 2">
    <name type="scientific">Tigheibacillus halophilus</name>
    <dbReference type="NCBI Taxonomy" id="361280"/>
    <lineage>
        <taxon>Bacteria</taxon>
        <taxon>Bacillati</taxon>
        <taxon>Bacillota</taxon>
        <taxon>Bacilli</taxon>
        <taxon>Bacillales</taxon>
        <taxon>Bacillaceae</taxon>
        <taxon>Tigheibacillus</taxon>
    </lineage>
</organism>
<dbReference type="Gene3D" id="3.30.460.10">
    <property type="entry name" value="Beta Polymerase, domain 2"/>
    <property type="match status" value="1"/>
</dbReference>
<dbReference type="PANTHER" id="PTHR34822:SF1">
    <property type="entry name" value="GRPB FAMILY PROTEIN"/>
    <property type="match status" value="1"/>
</dbReference>
<reference evidence="1 2" key="1">
    <citation type="submission" date="2023-10" db="EMBL/GenBank/DDBJ databases">
        <title>Virgibacillus halophilus 5B73C genome.</title>
        <authorList>
            <person name="Miliotis G."/>
            <person name="Sengupta P."/>
            <person name="Hameed A."/>
            <person name="Chuvochina M."/>
            <person name="Mcdonagh F."/>
            <person name="Simpson A.C."/>
            <person name="Singh N.K."/>
            <person name="Rekha P.D."/>
            <person name="Raman K."/>
            <person name="Hugenholtz P."/>
            <person name="Venkateswaran K."/>
        </authorList>
    </citation>
    <scope>NUCLEOTIDE SEQUENCE [LARGE SCALE GENOMIC DNA]</scope>
    <source>
        <strain evidence="1 2">5B73C</strain>
    </source>
</reference>
<dbReference type="Pfam" id="PF04229">
    <property type="entry name" value="GrpB"/>
    <property type="match status" value="1"/>
</dbReference>
<comment type="caution">
    <text evidence="1">The sequence shown here is derived from an EMBL/GenBank/DDBJ whole genome shotgun (WGS) entry which is preliminary data.</text>
</comment>
<name>A0ABU5C9X1_9BACI</name>
<keyword evidence="2" id="KW-1185">Reference proteome</keyword>
<protein>
    <submittedName>
        <fullName evidence="1">GrpB family protein</fullName>
    </submittedName>
</protein>
<dbReference type="PANTHER" id="PTHR34822">
    <property type="entry name" value="GRPB DOMAIN PROTEIN (AFU_ORTHOLOGUE AFUA_1G01530)"/>
    <property type="match status" value="1"/>
</dbReference>
<sequence length="172" mass="19924">MRRVEVVPYHSAWPCIFEKEAEHITEVLSNLLVCIYHIGSTSVSGLKAKPIIDIMPVVKHIESVDTCNLQMEQLGYAAMGEYGIAGRRFFRKGESRRTCHVHVFQEDNRSDIRRHLAVRDYLRAHQETAREYGDLKEKLAVQFPKNIQAYMAGKNAFVEQLERKAIEWYGNE</sequence>
<accession>A0ABU5C9X1</accession>
<dbReference type="InterPro" id="IPR043519">
    <property type="entry name" value="NT_sf"/>
</dbReference>